<dbReference type="InterPro" id="IPR036366">
    <property type="entry name" value="PGBDSf"/>
</dbReference>
<accession>A0ABQ5N9W6</accession>
<keyword evidence="3" id="KW-1185">Reference proteome</keyword>
<name>A0ABQ5N9W6_9CLOT</name>
<proteinExistence type="predicted"/>
<gene>
    <name evidence="2" type="ORF">bsdE14_34090</name>
</gene>
<dbReference type="InterPro" id="IPR036365">
    <property type="entry name" value="PGBD-like_sf"/>
</dbReference>
<dbReference type="Proteomes" id="UP001208567">
    <property type="component" value="Unassembled WGS sequence"/>
</dbReference>
<comment type="caution">
    <text evidence="2">The sequence shown here is derived from an EMBL/GenBank/DDBJ whole genome shotgun (WGS) entry which is preliminary data.</text>
</comment>
<reference evidence="2 3" key="1">
    <citation type="journal article" date="2024" name="Int. J. Syst. Evol. Microbiol.">
        <title>Clostridium omnivorum sp. nov., isolated from anoxic soil under the treatment of reductive soil disinfestation.</title>
        <authorList>
            <person name="Ueki A."/>
            <person name="Tonouchi A."/>
            <person name="Kaku N."/>
            <person name="Honma S."/>
            <person name="Ueki K."/>
        </authorList>
    </citation>
    <scope>NUCLEOTIDE SEQUENCE [LARGE SCALE GENOMIC DNA]</scope>
    <source>
        <strain evidence="2 3">E14</strain>
    </source>
</reference>
<organism evidence="2 3">
    <name type="scientific">Clostridium omnivorum</name>
    <dbReference type="NCBI Taxonomy" id="1604902"/>
    <lineage>
        <taxon>Bacteria</taxon>
        <taxon>Bacillati</taxon>
        <taxon>Bacillota</taxon>
        <taxon>Clostridia</taxon>
        <taxon>Eubacteriales</taxon>
        <taxon>Clostridiaceae</taxon>
        <taxon>Clostridium</taxon>
    </lineage>
</organism>
<dbReference type="Pfam" id="PF01471">
    <property type="entry name" value="PG_binding_1"/>
    <property type="match status" value="1"/>
</dbReference>
<dbReference type="SUPFAM" id="SSF47090">
    <property type="entry name" value="PGBD-like"/>
    <property type="match status" value="1"/>
</dbReference>
<evidence type="ECO:0000313" key="3">
    <source>
        <dbReference type="Proteomes" id="UP001208567"/>
    </source>
</evidence>
<dbReference type="Gene3D" id="1.10.101.10">
    <property type="entry name" value="PGBD-like superfamily/PGBD"/>
    <property type="match status" value="1"/>
</dbReference>
<feature type="domain" description="Peptidoglycan binding-like" evidence="1">
    <location>
        <begin position="149"/>
        <end position="203"/>
    </location>
</feature>
<dbReference type="RefSeq" id="WP_264851311.1">
    <property type="nucleotide sequence ID" value="NZ_BRXR01000001.1"/>
</dbReference>
<evidence type="ECO:0000313" key="2">
    <source>
        <dbReference type="EMBL" id="GLC31999.1"/>
    </source>
</evidence>
<protein>
    <recommendedName>
        <fullName evidence="1">Peptidoglycan binding-like domain-containing protein</fullName>
    </recommendedName>
</protein>
<sequence>MLQIKAKSKAFVVRTPLSSAKAPVLKTKSYLPLKSKVKIQPITKNETITSTKSLIPSSLPPKEFTKTKIFEILVGAVVSITVSTFSNLQSLMNFYDKYVDRTSSAVTVADCSSQPDNIIIPKPKEQTLNFDTSDPSNWVGYGCTNDYTRVLEVQKSLNHQMNAGLVCDGKFGLGTYKAIVKFQENINGLSKDGVVGPNTWYWLLKDNGNI</sequence>
<dbReference type="InterPro" id="IPR002477">
    <property type="entry name" value="Peptidoglycan-bd-like"/>
</dbReference>
<evidence type="ECO:0000259" key="1">
    <source>
        <dbReference type="Pfam" id="PF01471"/>
    </source>
</evidence>
<dbReference type="EMBL" id="BRXR01000001">
    <property type="protein sequence ID" value="GLC31999.1"/>
    <property type="molecule type" value="Genomic_DNA"/>
</dbReference>